<protein>
    <submittedName>
        <fullName evidence="2">Uncharacterized protein</fullName>
    </submittedName>
</protein>
<organism evidence="2 3">
    <name type="scientific">Bagarius yarrelli</name>
    <name type="common">Goonch</name>
    <name type="synonym">Bagrus yarrelli</name>
    <dbReference type="NCBI Taxonomy" id="175774"/>
    <lineage>
        <taxon>Eukaryota</taxon>
        <taxon>Metazoa</taxon>
        <taxon>Chordata</taxon>
        <taxon>Craniata</taxon>
        <taxon>Vertebrata</taxon>
        <taxon>Euteleostomi</taxon>
        <taxon>Actinopterygii</taxon>
        <taxon>Neopterygii</taxon>
        <taxon>Teleostei</taxon>
        <taxon>Ostariophysi</taxon>
        <taxon>Siluriformes</taxon>
        <taxon>Sisoridae</taxon>
        <taxon>Sisorinae</taxon>
        <taxon>Bagarius</taxon>
    </lineage>
</organism>
<sequence length="259" mass="29799">MELSAPGPHALLLILKPGKLTAEERMSLEWIGSVCWAQRPQTPHSSSSPHLSDQLRNKPTHSFLQESRELWETCGFVRAEFTHWITQRADRSAQVSELLQKLEVPGAGETRGNWYMCERRFLEEKDQKRGRGEEKEKKRERGEEEKEKRKKKQEEEERREFCTSGPGPIRSARVSVTCAGLGPPDLHEEDDDGEQMRHVTGQTEHVHPRALMSNKTGNKKEITMIKILELIADFDQTSLRPGVTTRVLLVKLVLDKMRR</sequence>
<dbReference type="Gene3D" id="3.40.50.300">
    <property type="entry name" value="P-loop containing nucleotide triphosphate hydrolases"/>
    <property type="match status" value="1"/>
</dbReference>
<evidence type="ECO:0000313" key="2">
    <source>
        <dbReference type="EMBL" id="TUN13379.1"/>
    </source>
</evidence>
<comment type="caution">
    <text evidence="2">The sequence shown here is derived from an EMBL/GenBank/DDBJ whole genome shotgun (WGS) entry which is preliminary data.</text>
</comment>
<dbReference type="InterPro" id="IPR027417">
    <property type="entry name" value="P-loop_NTPase"/>
</dbReference>
<dbReference type="Proteomes" id="UP000319801">
    <property type="component" value="Unassembled WGS sequence"/>
</dbReference>
<proteinExistence type="predicted"/>
<dbReference type="AlphaFoldDB" id="A0A556VX18"/>
<feature type="compositionally biased region" description="Basic and acidic residues" evidence="1">
    <location>
        <begin position="127"/>
        <end position="161"/>
    </location>
</feature>
<name>A0A556VX18_BAGYA</name>
<keyword evidence="3" id="KW-1185">Reference proteome</keyword>
<gene>
    <name evidence="2" type="ORF">Baya_17001</name>
</gene>
<feature type="region of interest" description="Disordered" evidence="1">
    <location>
        <begin position="127"/>
        <end position="167"/>
    </location>
</feature>
<dbReference type="OrthoDB" id="431287at2759"/>
<reference evidence="2 3" key="1">
    <citation type="journal article" date="2019" name="Genome Biol. Evol.">
        <title>Whole-Genome Sequencing of the Giant Devil Catfish, Bagarius yarrelli.</title>
        <authorList>
            <person name="Jiang W."/>
            <person name="Lv Y."/>
            <person name="Cheng L."/>
            <person name="Yang K."/>
            <person name="Chao B."/>
            <person name="Wang X."/>
            <person name="Li Y."/>
            <person name="Pan X."/>
            <person name="You X."/>
            <person name="Zhang Y."/>
            <person name="Yang J."/>
            <person name="Li J."/>
            <person name="Zhang X."/>
            <person name="Liu S."/>
            <person name="Sun C."/>
            <person name="Yang J."/>
            <person name="Shi Q."/>
        </authorList>
    </citation>
    <scope>NUCLEOTIDE SEQUENCE [LARGE SCALE GENOMIC DNA]</scope>
    <source>
        <strain evidence="2">JWS20170419001</strain>
        <tissue evidence="2">Muscle</tissue>
    </source>
</reference>
<evidence type="ECO:0000256" key="1">
    <source>
        <dbReference type="SAM" id="MobiDB-lite"/>
    </source>
</evidence>
<evidence type="ECO:0000313" key="3">
    <source>
        <dbReference type="Proteomes" id="UP000319801"/>
    </source>
</evidence>
<accession>A0A556VX18</accession>
<dbReference type="EMBL" id="VCAZ01000402">
    <property type="protein sequence ID" value="TUN13379.1"/>
    <property type="molecule type" value="Genomic_DNA"/>
</dbReference>